<evidence type="ECO:0000256" key="6">
    <source>
        <dbReference type="ARBA" id="ARBA00023242"/>
    </source>
</evidence>
<dbReference type="InterPro" id="IPR009057">
    <property type="entry name" value="Homeodomain-like_sf"/>
</dbReference>
<dbReference type="GO" id="GO:0000976">
    <property type="term" value="F:transcription cis-regulatory region binding"/>
    <property type="evidence" value="ECO:0007669"/>
    <property type="project" value="UniProtKB-ARBA"/>
</dbReference>
<feature type="region of interest" description="Disordered" evidence="12">
    <location>
        <begin position="201"/>
        <end position="250"/>
    </location>
</feature>
<dbReference type="Gramene" id="ESW07288">
    <property type="protein sequence ID" value="ESW07288"/>
    <property type="gene ID" value="PHAVU_010G117200g"/>
</dbReference>
<evidence type="ECO:0000256" key="4">
    <source>
        <dbReference type="ARBA" id="ARBA00023155"/>
    </source>
</evidence>
<evidence type="ECO:0000256" key="9">
    <source>
        <dbReference type="PROSITE-ProRule" id="PRU00108"/>
    </source>
</evidence>
<feature type="compositionally biased region" description="Polar residues" evidence="12">
    <location>
        <begin position="206"/>
        <end position="224"/>
    </location>
</feature>
<dbReference type="PANTHER" id="PTHR24326:SF604">
    <property type="entry name" value="HOMEOBOX-LEUCINE ZIPPER PROTEIN ATHB-7"/>
    <property type="match status" value="1"/>
</dbReference>
<feature type="domain" description="Homeobox" evidence="13">
    <location>
        <begin position="97"/>
        <end position="157"/>
    </location>
</feature>
<proteinExistence type="inferred from homology"/>
<comment type="function">
    <text evidence="8">Probable transcription activator that may act as growth regulators in response to water deficit.</text>
</comment>
<dbReference type="SMART" id="SM00389">
    <property type="entry name" value="HOX"/>
    <property type="match status" value="1"/>
</dbReference>
<dbReference type="Pfam" id="PF00046">
    <property type="entry name" value="Homeodomain"/>
    <property type="match status" value="1"/>
</dbReference>
<dbReference type="EMBL" id="CM002297">
    <property type="protein sequence ID" value="ESW07288.1"/>
    <property type="molecule type" value="Genomic_DNA"/>
</dbReference>
<dbReference type="PRINTS" id="PR00031">
    <property type="entry name" value="HTHREPRESSR"/>
</dbReference>
<organism evidence="14 15">
    <name type="scientific">Phaseolus vulgaris</name>
    <name type="common">Kidney bean</name>
    <name type="synonym">French bean</name>
    <dbReference type="NCBI Taxonomy" id="3885"/>
    <lineage>
        <taxon>Eukaryota</taxon>
        <taxon>Viridiplantae</taxon>
        <taxon>Streptophyta</taxon>
        <taxon>Embryophyta</taxon>
        <taxon>Tracheophyta</taxon>
        <taxon>Spermatophyta</taxon>
        <taxon>Magnoliopsida</taxon>
        <taxon>eudicotyledons</taxon>
        <taxon>Gunneridae</taxon>
        <taxon>Pentapetalae</taxon>
        <taxon>rosids</taxon>
        <taxon>fabids</taxon>
        <taxon>Fabales</taxon>
        <taxon>Fabaceae</taxon>
        <taxon>Papilionoideae</taxon>
        <taxon>50 kb inversion clade</taxon>
        <taxon>NPAAA clade</taxon>
        <taxon>indigoferoid/millettioid clade</taxon>
        <taxon>Phaseoleae</taxon>
        <taxon>Phaseolus</taxon>
    </lineage>
</organism>
<dbReference type="OrthoDB" id="6159439at2759"/>
<evidence type="ECO:0000256" key="7">
    <source>
        <dbReference type="ARBA" id="ARBA00025748"/>
    </source>
</evidence>
<dbReference type="SUPFAM" id="SSF46689">
    <property type="entry name" value="Homeodomain-like"/>
    <property type="match status" value="1"/>
</dbReference>
<dbReference type="PANTHER" id="PTHR24326">
    <property type="entry name" value="HOMEOBOX-LEUCINE ZIPPER PROTEIN"/>
    <property type="match status" value="1"/>
</dbReference>
<comment type="similarity">
    <text evidence="7 11">Belongs to the HD-ZIP homeobox family. Class I subfamily.</text>
</comment>
<evidence type="ECO:0000256" key="12">
    <source>
        <dbReference type="SAM" id="MobiDB-lite"/>
    </source>
</evidence>
<dbReference type="GO" id="GO:0005634">
    <property type="term" value="C:nucleus"/>
    <property type="evidence" value="ECO:0007669"/>
    <property type="project" value="UniProtKB-SubCell"/>
</dbReference>
<feature type="compositionally biased region" description="Basic and acidic residues" evidence="12">
    <location>
        <begin position="228"/>
        <end position="246"/>
    </location>
</feature>
<evidence type="ECO:0000313" key="14">
    <source>
        <dbReference type="EMBL" id="ESW07288.1"/>
    </source>
</evidence>
<gene>
    <name evidence="14" type="ORF">PHAVU_010G117200g</name>
</gene>
<dbReference type="Proteomes" id="UP000000226">
    <property type="component" value="Chromosome 10"/>
</dbReference>
<dbReference type="OMA" id="NFVEHAD"/>
<dbReference type="CDD" id="cd00086">
    <property type="entry name" value="homeodomain"/>
    <property type="match status" value="1"/>
</dbReference>
<accession>V7ARQ4</accession>
<comment type="subcellular location">
    <subcellularLocation>
        <location evidence="1 9 10">Nucleus</location>
    </subcellularLocation>
</comment>
<evidence type="ECO:0000256" key="1">
    <source>
        <dbReference type="ARBA" id="ARBA00004123"/>
    </source>
</evidence>
<keyword evidence="15" id="KW-1185">Reference proteome</keyword>
<dbReference type="FunFam" id="1.10.10.60:FF:000293">
    <property type="entry name" value="Homeobox-leucine zipper protein ATHB-7"/>
    <property type="match status" value="1"/>
</dbReference>
<dbReference type="InterPro" id="IPR017970">
    <property type="entry name" value="Homeobox_CS"/>
</dbReference>
<dbReference type="InterPro" id="IPR045224">
    <property type="entry name" value="HDZip_class_I_plant"/>
</dbReference>
<evidence type="ECO:0000256" key="3">
    <source>
        <dbReference type="ARBA" id="ARBA00023125"/>
    </source>
</evidence>
<keyword evidence="6 9" id="KW-0539">Nucleus</keyword>
<dbReference type="AlphaFoldDB" id="V7ARQ4"/>
<dbReference type="Pfam" id="PF02183">
    <property type="entry name" value="HALZ"/>
    <property type="match status" value="1"/>
</dbReference>
<evidence type="ECO:0000256" key="5">
    <source>
        <dbReference type="ARBA" id="ARBA00023163"/>
    </source>
</evidence>
<dbReference type="GO" id="GO:0009414">
    <property type="term" value="P:response to water deprivation"/>
    <property type="evidence" value="ECO:0007669"/>
    <property type="project" value="UniProtKB-ARBA"/>
</dbReference>
<feature type="region of interest" description="Disordered" evidence="12">
    <location>
        <begin position="81"/>
        <end position="104"/>
    </location>
</feature>
<evidence type="ECO:0000256" key="11">
    <source>
        <dbReference type="RuleBase" id="RU369038"/>
    </source>
</evidence>
<name>V7ARQ4_PHAVU</name>
<evidence type="ECO:0000259" key="13">
    <source>
        <dbReference type="PROSITE" id="PS50071"/>
    </source>
</evidence>
<evidence type="ECO:0000256" key="2">
    <source>
        <dbReference type="ARBA" id="ARBA00023015"/>
    </source>
</evidence>
<reference evidence="15" key="1">
    <citation type="journal article" date="2014" name="Nat. Genet.">
        <title>A reference genome for common bean and genome-wide analysis of dual domestications.</title>
        <authorList>
            <person name="Schmutz J."/>
            <person name="McClean P.E."/>
            <person name="Mamidi S."/>
            <person name="Wu G.A."/>
            <person name="Cannon S.B."/>
            <person name="Grimwood J."/>
            <person name="Jenkins J."/>
            <person name="Shu S."/>
            <person name="Song Q."/>
            <person name="Chavarro C."/>
            <person name="Torres-Torres M."/>
            <person name="Geffroy V."/>
            <person name="Moghaddam S.M."/>
            <person name="Gao D."/>
            <person name="Abernathy B."/>
            <person name="Barry K."/>
            <person name="Blair M."/>
            <person name="Brick M.A."/>
            <person name="Chovatia M."/>
            <person name="Gepts P."/>
            <person name="Goodstein D.M."/>
            <person name="Gonzales M."/>
            <person name="Hellsten U."/>
            <person name="Hyten D.L."/>
            <person name="Jia G."/>
            <person name="Kelly J.D."/>
            <person name="Kudrna D."/>
            <person name="Lee R."/>
            <person name="Richard M.M."/>
            <person name="Miklas P.N."/>
            <person name="Osorno J.M."/>
            <person name="Rodrigues J."/>
            <person name="Thareau V."/>
            <person name="Urrea C.A."/>
            <person name="Wang M."/>
            <person name="Yu Y."/>
            <person name="Zhang M."/>
            <person name="Wing R.A."/>
            <person name="Cregan P.B."/>
            <person name="Rokhsar D.S."/>
            <person name="Jackson S.A."/>
        </authorList>
    </citation>
    <scope>NUCLEOTIDE SEQUENCE [LARGE SCALE GENOMIC DNA]</scope>
    <source>
        <strain evidence="15">cv. G19833</strain>
    </source>
</reference>
<dbReference type="STRING" id="3885.V7ARQ4"/>
<feature type="compositionally biased region" description="Low complexity" evidence="12">
    <location>
        <begin position="81"/>
        <end position="92"/>
    </location>
</feature>
<keyword evidence="5 11" id="KW-0804">Transcription</keyword>
<dbReference type="InterPro" id="IPR000047">
    <property type="entry name" value="HTH_motif"/>
</dbReference>
<sequence>MSFGYKAINWGLHSDHHDRNSNKQKPIDTCISQNTHTHSLSKKNLLSPNSPILNSKPFSLSKQQVRVLHNMEYTYSAEAETYTSSSTTPSSAMRSKKKANNNTRRFSDDQIKSLETMFETESRLEPRKKLQLARDLGLQPRQVAIWFQNKRARWKSKQLERDYGILQSNYNSLASRFDALKKEKQTLLIQLQKLNHLMQKPLEPGQSRTQDEAANSMDSESENGGTMKCEHEEKPSPTMERSEHVHGVLSDDDASIKVEDFGLEDEHDLMNFVEHADDSLTSPEDWSAFESNGLLGQTTSDYQWWDFWS</sequence>
<dbReference type="eggNOG" id="KOG0483">
    <property type="taxonomic scope" value="Eukaryota"/>
</dbReference>
<dbReference type="Gene3D" id="1.10.10.60">
    <property type="entry name" value="Homeodomain-like"/>
    <property type="match status" value="1"/>
</dbReference>
<dbReference type="InterPro" id="IPR001356">
    <property type="entry name" value="HD"/>
</dbReference>
<dbReference type="GO" id="GO:0000981">
    <property type="term" value="F:DNA-binding transcription factor activity, RNA polymerase II-specific"/>
    <property type="evidence" value="ECO:0007669"/>
    <property type="project" value="UniProtKB-UniRule"/>
</dbReference>
<dbReference type="GO" id="GO:0045893">
    <property type="term" value="P:positive regulation of DNA-templated transcription"/>
    <property type="evidence" value="ECO:0007669"/>
    <property type="project" value="TreeGrafter"/>
</dbReference>
<dbReference type="PROSITE" id="PS00027">
    <property type="entry name" value="HOMEOBOX_1"/>
    <property type="match status" value="1"/>
</dbReference>
<protein>
    <recommendedName>
        <fullName evidence="11">Homeobox-leucine zipper protein</fullName>
    </recommendedName>
    <alternativeName>
        <fullName evidence="11">HD-ZIP protein</fullName>
    </alternativeName>
    <alternativeName>
        <fullName evidence="11">Homeodomain transcription factor</fullName>
    </alternativeName>
</protein>
<dbReference type="InterPro" id="IPR003106">
    <property type="entry name" value="Leu_zip_homeo"/>
</dbReference>
<keyword evidence="4 9" id="KW-0371">Homeobox</keyword>
<keyword evidence="2 11" id="KW-0805">Transcription regulation</keyword>
<feature type="DNA-binding region" description="Homeobox" evidence="9">
    <location>
        <begin position="99"/>
        <end position="158"/>
    </location>
</feature>
<comment type="function">
    <text evidence="11">Transcription factor.</text>
</comment>
<dbReference type="GO" id="GO:0009737">
    <property type="term" value="P:response to abscisic acid"/>
    <property type="evidence" value="ECO:0007669"/>
    <property type="project" value="UniProtKB-ARBA"/>
</dbReference>
<evidence type="ECO:0000256" key="10">
    <source>
        <dbReference type="RuleBase" id="RU000682"/>
    </source>
</evidence>
<dbReference type="PROSITE" id="PS50071">
    <property type="entry name" value="HOMEOBOX_2"/>
    <property type="match status" value="1"/>
</dbReference>
<keyword evidence="3 9" id="KW-0238">DNA-binding</keyword>
<evidence type="ECO:0000256" key="8">
    <source>
        <dbReference type="ARBA" id="ARBA00058361"/>
    </source>
</evidence>
<evidence type="ECO:0000313" key="15">
    <source>
        <dbReference type="Proteomes" id="UP000000226"/>
    </source>
</evidence>